<protein>
    <submittedName>
        <fullName evidence="2">Uncharacterized protein</fullName>
    </submittedName>
</protein>
<proteinExistence type="predicted"/>
<keyword evidence="1" id="KW-0812">Transmembrane</keyword>
<feature type="transmembrane region" description="Helical" evidence="1">
    <location>
        <begin position="6"/>
        <end position="27"/>
    </location>
</feature>
<reference evidence="2 3" key="1">
    <citation type="submission" date="2019-03" db="EMBL/GenBank/DDBJ databases">
        <title>Genomic Encyclopedia of Type Strains, Phase III (KMG-III): the genomes of soil and plant-associated and newly described type strains.</title>
        <authorList>
            <person name="Whitman W."/>
        </authorList>
    </citation>
    <scope>NUCLEOTIDE SEQUENCE [LARGE SCALE GENOMIC DNA]</scope>
    <source>
        <strain evidence="2 3">CECT 8283</strain>
    </source>
</reference>
<organism evidence="2 3">
    <name type="scientific">Tenacibaculum caenipelagi</name>
    <dbReference type="NCBI Taxonomy" id="1325435"/>
    <lineage>
        <taxon>Bacteria</taxon>
        <taxon>Pseudomonadati</taxon>
        <taxon>Bacteroidota</taxon>
        <taxon>Flavobacteriia</taxon>
        <taxon>Flavobacteriales</taxon>
        <taxon>Flavobacteriaceae</taxon>
        <taxon>Tenacibaculum</taxon>
    </lineage>
</organism>
<accession>A0A4R6TE29</accession>
<name>A0A4R6TE29_9FLAO</name>
<gene>
    <name evidence="2" type="ORF">DFQ07_1474</name>
</gene>
<keyword evidence="1" id="KW-0472">Membrane</keyword>
<keyword evidence="1" id="KW-1133">Transmembrane helix</keyword>
<keyword evidence="3" id="KW-1185">Reference proteome</keyword>
<comment type="caution">
    <text evidence="2">The sequence shown here is derived from an EMBL/GenBank/DDBJ whole genome shotgun (WGS) entry which is preliminary data.</text>
</comment>
<evidence type="ECO:0000313" key="3">
    <source>
        <dbReference type="Proteomes" id="UP000295390"/>
    </source>
</evidence>
<dbReference type="AlphaFoldDB" id="A0A4R6TE29"/>
<sequence>MDFIITLFVILVGGGWIIGKLVGGVLFSKDHNFETYKPYKNSPTIINNSYTQNNLNVTEEQFDKLKDSLKS</sequence>
<evidence type="ECO:0000313" key="2">
    <source>
        <dbReference type="EMBL" id="TDQ27623.1"/>
    </source>
</evidence>
<dbReference type="Proteomes" id="UP000295390">
    <property type="component" value="Unassembled WGS sequence"/>
</dbReference>
<dbReference type="EMBL" id="SNYH01000003">
    <property type="protein sequence ID" value="TDQ27623.1"/>
    <property type="molecule type" value="Genomic_DNA"/>
</dbReference>
<evidence type="ECO:0000256" key="1">
    <source>
        <dbReference type="SAM" id="Phobius"/>
    </source>
</evidence>
<dbReference type="RefSeq" id="WP_133535612.1">
    <property type="nucleotide sequence ID" value="NZ_SNYH01000003.1"/>
</dbReference>